<dbReference type="InterPro" id="IPR007325">
    <property type="entry name" value="KFase/CYL"/>
</dbReference>
<dbReference type="Pfam" id="PF04199">
    <property type="entry name" value="Cyclase"/>
    <property type="match status" value="1"/>
</dbReference>
<dbReference type="PANTHER" id="PTHR31118:SF12">
    <property type="entry name" value="CYCLASE-LIKE PROTEIN 2"/>
    <property type="match status" value="1"/>
</dbReference>
<dbReference type="InterPro" id="IPR037175">
    <property type="entry name" value="KFase_sf"/>
</dbReference>
<evidence type="ECO:0000256" key="8">
    <source>
        <dbReference type="ARBA" id="ARBA00022833"/>
    </source>
</evidence>
<sequence>MKIYDISMNINEQIITYKNIEDKKPKFDVRADFSNANHYETTVTLDMHTGTHIDAPLHMIENGDTMDAYPLENFIRKCKVIDLTMIDDKISKEDLVKFDINKDDVLLLKTKNSYEEEFNFKFVFLEQSGAEYLADLGILGVGIDALGIERSQPGHETHKNLLGKGIMIIEGLRLKDVEAGEYTLYAMPLKLDHVEAAPTRAILIED</sequence>
<dbReference type="OrthoDB" id="9777007at2"/>
<evidence type="ECO:0000256" key="4">
    <source>
        <dbReference type="ARBA" id="ARBA00012930"/>
    </source>
</evidence>
<dbReference type="AlphaFoldDB" id="U2EAD9"/>
<gene>
    <name evidence="12" type="ORF">HLPCO_002040</name>
</gene>
<dbReference type="InParanoid" id="U2EAD9"/>
<accession>U2EAD9</accession>
<comment type="catalytic activity">
    <reaction evidence="10">
        <text>N-formyl-L-kynurenine + H2O = L-kynurenine + formate + H(+)</text>
        <dbReference type="Rhea" id="RHEA:13009"/>
        <dbReference type="ChEBI" id="CHEBI:15377"/>
        <dbReference type="ChEBI" id="CHEBI:15378"/>
        <dbReference type="ChEBI" id="CHEBI:15740"/>
        <dbReference type="ChEBI" id="CHEBI:57959"/>
        <dbReference type="ChEBI" id="CHEBI:58629"/>
        <dbReference type="EC" id="3.5.1.9"/>
    </reaction>
</comment>
<evidence type="ECO:0000256" key="9">
    <source>
        <dbReference type="ARBA" id="ARBA00023079"/>
    </source>
</evidence>
<comment type="pathway">
    <text evidence="11">Amino-acid degradation; L-tryptophan degradation via kynurenine pathway; L-kynurenine from L-tryptophan: step 2/2.</text>
</comment>
<evidence type="ECO:0000256" key="10">
    <source>
        <dbReference type="ARBA" id="ARBA00048496"/>
    </source>
</evidence>
<dbReference type="PANTHER" id="PTHR31118">
    <property type="entry name" value="CYCLASE-LIKE PROTEIN 2"/>
    <property type="match status" value="1"/>
</dbReference>
<evidence type="ECO:0000256" key="5">
    <source>
        <dbReference type="ARBA" id="ARBA00014889"/>
    </source>
</evidence>
<proteinExistence type="predicted"/>
<evidence type="ECO:0000256" key="6">
    <source>
        <dbReference type="ARBA" id="ARBA00022723"/>
    </source>
</evidence>
<dbReference type="GO" id="GO:0004061">
    <property type="term" value="F:arylformamidase activity"/>
    <property type="evidence" value="ECO:0007669"/>
    <property type="project" value="UniProtKB-EC"/>
</dbReference>
<protein>
    <recommendedName>
        <fullName evidence="5">Kynurenine formamidase</fullName>
        <ecNumber evidence="4">3.5.1.9</ecNumber>
    </recommendedName>
</protein>
<dbReference type="EC" id="3.5.1.9" evidence="4"/>
<organism evidence="12 13">
    <name type="scientific">Haloplasma contractile SSD-17B</name>
    <dbReference type="NCBI Taxonomy" id="1033810"/>
    <lineage>
        <taxon>Bacteria</taxon>
        <taxon>Bacillati</taxon>
        <taxon>Mycoplasmatota</taxon>
        <taxon>Mollicutes</taxon>
        <taxon>Haloplasmatales</taxon>
        <taxon>Haloplasmataceae</taxon>
        <taxon>Haloplasma</taxon>
    </lineage>
</organism>
<dbReference type="GO" id="GO:0019441">
    <property type="term" value="P:L-tryptophan catabolic process to kynurenine"/>
    <property type="evidence" value="ECO:0007669"/>
    <property type="project" value="InterPro"/>
</dbReference>
<evidence type="ECO:0000256" key="3">
    <source>
        <dbReference type="ARBA" id="ARBA00011738"/>
    </source>
</evidence>
<comment type="subunit">
    <text evidence="3">Homodimer.</text>
</comment>
<dbReference type="eggNOG" id="COG1878">
    <property type="taxonomic scope" value="Bacteria"/>
</dbReference>
<evidence type="ECO:0000256" key="7">
    <source>
        <dbReference type="ARBA" id="ARBA00022801"/>
    </source>
</evidence>
<evidence type="ECO:0000256" key="2">
    <source>
        <dbReference type="ARBA" id="ARBA00002204"/>
    </source>
</evidence>
<dbReference type="FunFam" id="3.50.30.50:FF:000001">
    <property type="entry name" value="Kynurenine formamidase"/>
    <property type="match status" value="1"/>
</dbReference>
<reference evidence="12 13" key="2">
    <citation type="journal article" date="2013" name="PLoS ONE">
        <title>INDIGO - INtegrated Data Warehouse of MIcrobial GenOmes with Examples from the Red Sea Extremophiles.</title>
        <authorList>
            <person name="Alam I."/>
            <person name="Antunes A."/>
            <person name="Kamau A.A."/>
            <person name="Ba Alawi W."/>
            <person name="Kalkatawi M."/>
            <person name="Stingl U."/>
            <person name="Bajic V.B."/>
        </authorList>
    </citation>
    <scope>NUCLEOTIDE SEQUENCE [LARGE SCALE GENOMIC DNA]</scope>
    <source>
        <strain evidence="12 13">SSD-17B</strain>
    </source>
</reference>
<dbReference type="Gene3D" id="3.50.30.50">
    <property type="entry name" value="Putative cyclase"/>
    <property type="match status" value="1"/>
</dbReference>
<comment type="caution">
    <text evidence="12">The sequence shown here is derived from an EMBL/GenBank/DDBJ whole genome shotgun (WGS) entry which is preliminary data.</text>
</comment>
<dbReference type="STRING" id="1033810.HLPCO_002040"/>
<keyword evidence="7" id="KW-0378">Hydrolase</keyword>
<comment type="cofactor">
    <cofactor evidence="1">
        <name>Zn(2+)</name>
        <dbReference type="ChEBI" id="CHEBI:29105"/>
    </cofactor>
</comment>
<dbReference type="RefSeq" id="WP_008824577.1">
    <property type="nucleotide sequence ID" value="NZ_AFNU02000007.1"/>
</dbReference>
<evidence type="ECO:0000256" key="11">
    <source>
        <dbReference type="ARBA" id="ARBA00060547"/>
    </source>
</evidence>
<dbReference type="SUPFAM" id="SSF102198">
    <property type="entry name" value="Putative cyclase"/>
    <property type="match status" value="1"/>
</dbReference>
<keyword evidence="9" id="KW-0823">Tryptophan catabolism</keyword>
<evidence type="ECO:0000313" key="12">
    <source>
        <dbReference type="EMBL" id="ERJ11801.1"/>
    </source>
</evidence>
<evidence type="ECO:0000313" key="13">
    <source>
        <dbReference type="Proteomes" id="UP000005707"/>
    </source>
</evidence>
<comment type="function">
    <text evidence="2">Catalyzes the hydrolysis of N-formyl-L-kynurenine to L-kynurenine, the second step in the kynurenine pathway of tryptophan degradation.</text>
</comment>
<keyword evidence="6" id="KW-0479">Metal-binding</keyword>
<dbReference type="GO" id="GO:0046872">
    <property type="term" value="F:metal ion binding"/>
    <property type="evidence" value="ECO:0007669"/>
    <property type="project" value="UniProtKB-KW"/>
</dbReference>
<keyword evidence="8" id="KW-0862">Zinc</keyword>
<name>U2EAD9_9MOLU</name>
<evidence type="ECO:0000256" key="1">
    <source>
        <dbReference type="ARBA" id="ARBA00001947"/>
    </source>
</evidence>
<keyword evidence="13" id="KW-1185">Reference proteome</keyword>
<dbReference type="EMBL" id="AFNU02000007">
    <property type="protein sequence ID" value="ERJ11801.1"/>
    <property type="molecule type" value="Genomic_DNA"/>
</dbReference>
<reference evidence="12 13" key="1">
    <citation type="journal article" date="2011" name="J. Bacteriol.">
        <title>Genome sequence of Haloplasma contractile, an unusual contractile bacterium from a deep-sea anoxic brine lake.</title>
        <authorList>
            <person name="Antunes A."/>
            <person name="Alam I."/>
            <person name="El Dorry H."/>
            <person name="Siam R."/>
            <person name="Robertson A."/>
            <person name="Bajic V.B."/>
            <person name="Stingl U."/>
        </authorList>
    </citation>
    <scope>NUCLEOTIDE SEQUENCE [LARGE SCALE GENOMIC DNA]</scope>
    <source>
        <strain evidence="12 13">SSD-17B</strain>
    </source>
</reference>
<dbReference type="Proteomes" id="UP000005707">
    <property type="component" value="Unassembled WGS sequence"/>
</dbReference>